<dbReference type="Proteomes" id="UP000289340">
    <property type="component" value="Chromosome 9"/>
</dbReference>
<dbReference type="AlphaFoldDB" id="A0A445J213"/>
<protein>
    <submittedName>
        <fullName evidence="1">Transposon TX1 149 kDa protein</fullName>
    </submittedName>
</protein>
<reference evidence="1 2" key="1">
    <citation type="submission" date="2018-09" db="EMBL/GenBank/DDBJ databases">
        <title>A high-quality reference genome of wild soybean provides a powerful tool to mine soybean genomes.</title>
        <authorList>
            <person name="Xie M."/>
            <person name="Chung C.Y.L."/>
            <person name="Li M.-W."/>
            <person name="Wong F.-L."/>
            <person name="Chan T.-F."/>
            <person name="Lam H.-M."/>
        </authorList>
    </citation>
    <scope>NUCLEOTIDE SEQUENCE [LARGE SCALE GENOMIC DNA]</scope>
    <source>
        <strain evidence="2">cv. W05</strain>
        <tissue evidence="1">Hypocotyl of etiolated seedlings</tissue>
    </source>
</reference>
<evidence type="ECO:0000313" key="1">
    <source>
        <dbReference type="EMBL" id="RZB92398.1"/>
    </source>
</evidence>
<gene>
    <name evidence="1" type="ORF">D0Y65_024408</name>
</gene>
<organism evidence="1 2">
    <name type="scientific">Glycine soja</name>
    <name type="common">Wild soybean</name>
    <dbReference type="NCBI Taxonomy" id="3848"/>
    <lineage>
        <taxon>Eukaryota</taxon>
        <taxon>Viridiplantae</taxon>
        <taxon>Streptophyta</taxon>
        <taxon>Embryophyta</taxon>
        <taxon>Tracheophyta</taxon>
        <taxon>Spermatophyta</taxon>
        <taxon>Magnoliopsida</taxon>
        <taxon>eudicotyledons</taxon>
        <taxon>Gunneridae</taxon>
        <taxon>Pentapetalae</taxon>
        <taxon>rosids</taxon>
        <taxon>fabids</taxon>
        <taxon>Fabales</taxon>
        <taxon>Fabaceae</taxon>
        <taxon>Papilionoideae</taxon>
        <taxon>50 kb inversion clade</taxon>
        <taxon>NPAAA clade</taxon>
        <taxon>indigoferoid/millettioid clade</taxon>
        <taxon>Phaseoleae</taxon>
        <taxon>Glycine</taxon>
        <taxon>Glycine subgen. Soja</taxon>
    </lineage>
</organism>
<dbReference type="PANTHER" id="PTHR46890">
    <property type="entry name" value="NON-LTR RETROLELEMENT REVERSE TRANSCRIPTASE-LIKE PROTEIN-RELATED"/>
    <property type="match status" value="1"/>
</dbReference>
<keyword evidence="2" id="KW-1185">Reference proteome</keyword>
<proteinExistence type="predicted"/>
<name>A0A445J213_GLYSO</name>
<sequence length="456" mass="51747">MVKWRRKVNSIKGLKVNGNWVEDPVVVKKKKNHYGILSNTFSKRPILDGVHFERLNEEDNIFLCQPFKDEEIKEAIWDYGSDKSPGSDGMNFHFIKKCCGTMKNEFVDMMKDFWANGVISRGANASFIVLLPKKDDLLGLEEYRPISLIGCLYKVISKVLAKRLGKVLGKIIDMRQSAFVGGRFMLDGVLLSNEVIDEDKRTRTNNQQNQQPPNQNHNQIEVAVASEDNCKSKVVIEIVDLKDKLPQLFLVAIVDPGLCCQPRRRSIGFDTLLSCTREEASKLSEVAKWQFLPAPLKACKTPILKCNFQNACQVDLHVAHLYVLQNCPEVEPYLDIYENFLRELNPTTSDAQLNQDISSNFPTWFKQYTKACSRITDNIVSETEQEAPYQDDELLKLQVLEVDADVINESLADVDGGGEEIDADLLKQLDLVEPDEDECILSQNDIETDFDDTNTS</sequence>
<evidence type="ECO:0000313" key="2">
    <source>
        <dbReference type="Proteomes" id="UP000289340"/>
    </source>
</evidence>
<dbReference type="EMBL" id="QZWG01000009">
    <property type="protein sequence ID" value="RZB92398.1"/>
    <property type="molecule type" value="Genomic_DNA"/>
</dbReference>
<comment type="caution">
    <text evidence="1">The sequence shown here is derived from an EMBL/GenBank/DDBJ whole genome shotgun (WGS) entry which is preliminary data.</text>
</comment>
<accession>A0A445J213</accession>
<dbReference type="PANTHER" id="PTHR46890:SF50">
    <property type="entry name" value="RNA-DIRECTED DNA POLYMERASE, EUKARYOTA, REVERSE TRANSCRIPTASE ZINC-BINDING DOMAIN PROTEIN-RELATED"/>
    <property type="match status" value="1"/>
</dbReference>
<dbReference type="InterPro" id="IPR052343">
    <property type="entry name" value="Retrotransposon-Effector_Assoc"/>
</dbReference>